<name>A0A972NRC4_9BURK</name>
<dbReference type="InterPro" id="IPR000524">
    <property type="entry name" value="Tscrpt_reg_HTH_GntR"/>
</dbReference>
<evidence type="ECO:0000256" key="2">
    <source>
        <dbReference type="ARBA" id="ARBA00023125"/>
    </source>
</evidence>
<dbReference type="SMART" id="SM00866">
    <property type="entry name" value="UTRA"/>
    <property type="match status" value="1"/>
</dbReference>
<dbReference type="Gene3D" id="3.40.1410.10">
    <property type="entry name" value="Chorismate lyase-like"/>
    <property type="match status" value="1"/>
</dbReference>
<dbReference type="PANTHER" id="PTHR44846">
    <property type="entry name" value="MANNOSYL-D-GLYCERATE TRANSPORT/METABOLISM SYSTEM REPRESSOR MNGR-RELATED"/>
    <property type="match status" value="1"/>
</dbReference>
<dbReference type="Gene3D" id="1.10.10.10">
    <property type="entry name" value="Winged helix-like DNA-binding domain superfamily/Winged helix DNA-binding domain"/>
    <property type="match status" value="1"/>
</dbReference>
<accession>A0A972NRC4</accession>
<keyword evidence="6" id="KW-1185">Reference proteome</keyword>
<dbReference type="SUPFAM" id="SSF64288">
    <property type="entry name" value="Chorismate lyase-like"/>
    <property type="match status" value="1"/>
</dbReference>
<dbReference type="RefSeq" id="WP_172170528.1">
    <property type="nucleotide sequence ID" value="NZ_WOEZ01000153.1"/>
</dbReference>
<dbReference type="CDD" id="cd07377">
    <property type="entry name" value="WHTH_GntR"/>
    <property type="match status" value="1"/>
</dbReference>
<evidence type="ECO:0000256" key="1">
    <source>
        <dbReference type="ARBA" id="ARBA00023015"/>
    </source>
</evidence>
<dbReference type="Proteomes" id="UP000655523">
    <property type="component" value="Unassembled WGS sequence"/>
</dbReference>
<evidence type="ECO:0000313" key="6">
    <source>
        <dbReference type="Proteomes" id="UP000655523"/>
    </source>
</evidence>
<dbReference type="Pfam" id="PF00392">
    <property type="entry name" value="GntR"/>
    <property type="match status" value="1"/>
</dbReference>
<sequence length="252" mass="28226">MTQSLSSSSVPLYLQIAGTLRDRIVRGAWHTGDAIPTFDKFASEFNVARVTTRQAVQLLIAEGALLSHRGHGMFVTASRRANLAQMNRSMAPEPLGINNRSRMPPVRATEGKLASCYTHMKRSHSTDGVPFCVISLYLDERIYASSLRRFRENAVIPLLLEPPFPIARAHQTLTFDSTDAESKGLLCVSVNSPVAHVHRVFFDQDDVVIHCADVVYRDDVVRLDMKLYPDDLSPSQREFFSDIPNRSNGLFH</sequence>
<dbReference type="Pfam" id="PF07702">
    <property type="entry name" value="UTRA"/>
    <property type="match status" value="1"/>
</dbReference>
<dbReference type="InterPro" id="IPR050679">
    <property type="entry name" value="Bact_HTH_transcr_reg"/>
</dbReference>
<keyword evidence="3" id="KW-0804">Transcription</keyword>
<dbReference type="SUPFAM" id="SSF46785">
    <property type="entry name" value="Winged helix' DNA-binding domain"/>
    <property type="match status" value="1"/>
</dbReference>
<evidence type="ECO:0000313" key="5">
    <source>
        <dbReference type="EMBL" id="NPT58236.1"/>
    </source>
</evidence>
<reference evidence="5 6" key="1">
    <citation type="submission" date="2019-11" db="EMBL/GenBank/DDBJ databases">
        <title>Metabolism of dissolved organic matter in forest soils.</title>
        <authorList>
            <person name="Cyle K.T."/>
            <person name="Wilhelm R.C."/>
            <person name="Martinez C.E."/>
        </authorList>
    </citation>
    <scope>NUCLEOTIDE SEQUENCE [LARGE SCALE GENOMIC DNA]</scope>
    <source>
        <strain evidence="5 6">5N</strain>
    </source>
</reference>
<dbReference type="PANTHER" id="PTHR44846:SF1">
    <property type="entry name" value="MANNOSYL-D-GLYCERATE TRANSPORT_METABOLISM SYSTEM REPRESSOR MNGR-RELATED"/>
    <property type="match status" value="1"/>
</dbReference>
<comment type="caution">
    <text evidence="5">The sequence shown here is derived from an EMBL/GenBank/DDBJ whole genome shotgun (WGS) entry which is preliminary data.</text>
</comment>
<dbReference type="InterPro" id="IPR036388">
    <property type="entry name" value="WH-like_DNA-bd_sf"/>
</dbReference>
<evidence type="ECO:0000259" key="4">
    <source>
        <dbReference type="PROSITE" id="PS50949"/>
    </source>
</evidence>
<keyword evidence="1" id="KW-0805">Transcription regulation</keyword>
<dbReference type="InterPro" id="IPR028978">
    <property type="entry name" value="Chorismate_lyase_/UTRA_dom_sf"/>
</dbReference>
<proteinExistence type="predicted"/>
<dbReference type="InterPro" id="IPR036390">
    <property type="entry name" value="WH_DNA-bd_sf"/>
</dbReference>
<dbReference type="EMBL" id="WOEZ01000153">
    <property type="protein sequence ID" value="NPT58236.1"/>
    <property type="molecule type" value="Genomic_DNA"/>
</dbReference>
<dbReference type="SMART" id="SM00345">
    <property type="entry name" value="HTH_GNTR"/>
    <property type="match status" value="1"/>
</dbReference>
<dbReference type="GO" id="GO:0045892">
    <property type="term" value="P:negative regulation of DNA-templated transcription"/>
    <property type="evidence" value="ECO:0007669"/>
    <property type="project" value="TreeGrafter"/>
</dbReference>
<organism evidence="5 6">
    <name type="scientific">Paraburkholderia elongata</name>
    <dbReference type="NCBI Taxonomy" id="2675747"/>
    <lineage>
        <taxon>Bacteria</taxon>
        <taxon>Pseudomonadati</taxon>
        <taxon>Pseudomonadota</taxon>
        <taxon>Betaproteobacteria</taxon>
        <taxon>Burkholderiales</taxon>
        <taxon>Burkholderiaceae</taxon>
        <taxon>Paraburkholderia</taxon>
    </lineage>
</organism>
<dbReference type="PROSITE" id="PS50949">
    <property type="entry name" value="HTH_GNTR"/>
    <property type="match status" value="1"/>
</dbReference>
<dbReference type="GO" id="GO:0003700">
    <property type="term" value="F:DNA-binding transcription factor activity"/>
    <property type="evidence" value="ECO:0007669"/>
    <property type="project" value="InterPro"/>
</dbReference>
<gene>
    <name evidence="5" type="ORF">GNZ13_27640</name>
</gene>
<keyword evidence="2" id="KW-0238">DNA-binding</keyword>
<dbReference type="AlphaFoldDB" id="A0A972NRC4"/>
<dbReference type="InterPro" id="IPR011663">
    <property type="entry name" value="UTRA"/>
</dbReference>
<evidence type="ECO:0000256" key="3">
    <source>
        <dbReference type="ARBA" id="ARBA00023163"/>
    </source>
</evidence>
<dbReference type="GO" id="GO:0003677">
    <property type="term" value="F:DNA binding"/>
    <property type="evidence" value="ECO:0007669"/>
    <property type="project" value="UniProtKB-KW"/>
</dbReference>
<feature type="domain" description="HTH gntR-type" evidence="4">
    <location>
        <begin position="10"/>
        <end position="78"/>
    </location>
</feature>
<protein>
    <submittedName>
        <fullName evidence="5">UTRA domain-containing protein</fullName>
    </submittedName>
</protein>